<dbReference type="PANTHER" id="PTHR30372:SF4">
    <property type="entry name" value="LIPID-A-DISACCHARIDE SYNTHASE, MITOCHONDRIAL-RELATED"/>
    <property type="match status" value="1"/>
</dbReference>
<evidence type="ECO:0000256" key="11">
    <source>
        <dbReference type="HAMAP-Rule" id="MF_00392"/>
    </source>
</evidence>
<dbReference type="EC" id="2.4.1.182" evidence="3 11"/>
<evidence type="ECO:0000256" key="9">
    <source>
        <dbReference type="ARBA" id="ARBA00023098"/>
    </source>
</evidence>
<evidence type="ECO:0000256" key="6">
    <source>
        <dbReference type="ARBA" id="ARBA00022556"/>
    </source>
</evidence>
<evidence type="ECO:0000256" key="1">
    <source>
        <dbReference type="ARBA" id="ARBA00002056"/>
    </source>
</evidence>
<proteinExistence type="inferred from homology"/>
<reference evidence="12" key="2">
    <citation type="submission" date="2021-04" db="EMBL/GenBank/DDBJ databases">
        <authorList>
            <person name="Gilroy R."/>
        </authorList>
    </citation>
    <scope>NUCLEOTIDE SEQUENCE</scope>
    <source>
        <strain evidence="12">687</strain>
    </source>
</reference>
<dbReference type="GO" id="GO:0009245">
    <property type="term" value="P:lipid A biosynthetic process"/>
    <property type="evidence" value="ECO:0007669"/>
    <property type="project" value="UniProtKB-UniRule"/>
</dbReference>
<dbReference type="GO" id="GO:0005543">
    <property type="term" value="F:phospholipid binding"/>
    <property type="evidence" value="ECO:0007669"/>
    <property type="project" value="TreeGrafter"/>
</dbReference>
<keyword evidence="6 11" id="KW-0441">Lipid A biosynthesis</keyword>
<comment type="pathway">
    <text evidence="11">Bacterial outer membrane biogenesis; LPS lipid A biosynthesis.</text>
</comment>
<sequence length="409" mass="45798">MAAVETNAHLYALVVGEASGDTLGVGLMRAIRRLDAKAQFIGIGGPKMIAEGFNSAFPMDELAVMGLTEVISHLIPILKLRRLLIKKLLAARPCVMVGIDAPDFNLTVERKLKQAGIPTLHYVSPSVWAWREGRMKTIARSCDEVLALLPFEKEFYDRAGMPCTYVGHTLANEIPLEVDKEEARARIDLYHNSVEHIDRHVTKVIGILPGSRKGEITRMLPIFAKTARLLKQELKQVVFISVAVNEDRALLMKDLWLENAPDLSLTIYIRRSHEVIASTDAVLLTCGTVAFETMLLKRPMAVAYKVNALSAAIARRLLKIDMYSLPNLLAKRRIVGEFIQENCEPQRLCAEMLKLIRSDNLLLKKEFLSLHQQMRMNSDELAAKAVLKHVKVEPENKAPAEEHVEQSQA</sequence>
<dbReference type="GO" id="GO:0008915">
    <property type="term" value="F:lipid-A-disaccharide synthase activity"/>
    <property type="evidence" value="ECO:0007669"/>
    <property type="project" value="UniProtKB-UniRule"/>
</dbReference>
<comment type="catalytic activity">
    <reaction evidence="10 11">
        <text>a lipid X + a UDP-2-N,3-O-bis[(3R)-3-hydroxyacyl]-alpha-D-glucosamine = a lipid A disaccharide + UDP + H(+)</text>
        <dbReference type="Rhea" id="RHEA:67828"/>
        <dbReference type="ChEBI" id="CHEBI:15378"/>
        <dbReference type="ChEBI" id="CHEBI:58223"/>
        <dbReference type="ChEBI" id="CHEBI:137748"/>
        <dbReference type="ChEBI" id="CHEBI:176338"/>
        <dbReference type="ChEBI" id="CHEBI:176343"/>
        <dbReference type="EC" id="2.4.1.182"/>
    </reaction>
</comment>
<evidence type="ECO:0000313" key="12">
    <source>
        <dbReference type="EMBL" id="MBU3826606.1"/>
    </source>
</evidence>
<keyword evidence="7 11" id="KW-0328">Glycosyltransferase</keyword>
<dbReference type="EMBL" id="JAHLFG010000039">
    <property type="protein sequence ID" value="MBU3826606.1"/>
    <property type="molecule type" value="Genomic_DNA"/>
</dbReference>
<keyword evidence="9 11" id="KW-0443">Lipid metabolism</keyword>
<dbReference type="NCBIfam" id="TIGR00215">
    <property type="entry name" value="lpxB"/>
    <property type="match status" value="1"/>
</dbReference>
<evidence type="ECO:0000313" key="13">
    <source>
        <dbReference type="Proteomes" id="UP000824150"/>
    </source>
</evidence>
<dbReference type="SUPFAM" id="SSF53756">
    <property type="entry name" value="UDP-Glycosyltransferase/glycogen phosphorylase"/>
    <property type="match status" value="1"/>
</dbReference>
<evidence type="ECO:0000256" key="4">
    <source>
        <dbReference type="ARBA" id="ARBA00020902"/>
    </source>
</evidence>
<comment type="caution">
    <text evidence="12">The sequence shown here is derived from an EMBL/GenBank/DDBJ whole genome shotgun (WGS) entry which is preliminary data.</text>
</comment>
<evidence type="ECO:0000256" key="5">
    <source>
        <dbReference type="ARBA" id="ARBA00022516"/>
    </source>
</evidence>
<evidence type="ECO:0000256" key="8">
    <source>
        <dbReference type="ARBA" id="ARBA00022679"/>
    </source>
</evidence>
<dbReference type="Proteomes" id="UP000824150">
    <property type="component" value="Unassembled WGS sequence"/>
</dbReference>
<evidence type="ECO:0000256" key="10">
    <source>
        <dbReference type="ARBA" id="ARBA00048975"/>
    </source>
</evidence>
<comment type="similarity">
    <text evidence="2 11">Belongs to the LpxB family.</text>
</comment>
<dbReference type="AlphaFoldDB" id="A0A9E2KNB3"/>
<dbReference type="PANTHER" id="PTHR30372">
    <property type="entry name" value="LIPID-A-DISACCHARIDE SYNTHASE"/>
    <property type="match status" value="1"/>
</dbReference>
<evidence type="ECO:0000256" key="7">
    <source>
        <dbReference type="ARBA" id="ARBA00022676"/>
    </source>
</evidence>
<reference evidence="12" key="1">
    <citation type="journal article" date="2021" name="PeerJ">
        <title>Extensive microbial diversity within the chicken gut microbiome revealed by metagenomics and culture.</title>
        <authorList>
            <person name="Gilroy R."/>
            <person name="Ravi A."/>
            <person name="Getino M."/>
            <person name="Pursley I."/>
            <person name="Horton D.L."/>
            <person name="Alikhan N.F."/>
            <person name="Baker D."/>
            <person name="Gharbi K."/>
            <person name="Hall N."/>
            <person name="Watson M."/>
            <person name="Adriaenssens E.M."/>
            <person name="Foster-Nyarko E."/>
            <person name="Jarju S."/>
            <person name="Secka A."/>
            <person name="Antonio M."/>
            <person name="Oren A."/>
            <person name="Chaudhuri R.R."/>
            <person name="La Ragione R."/>
            <person name="Hildebrand F."/>
            <person name="Pallen M.J."/>
        </authorList>
    </citation>
    <scope>NUCLEOTIDE SEQUENCE</scope>
    <source>
        <strain evidence="12">687</strain>
    </source>
</reference>
<accession>A0A9E2KNB3</accession>
<keyword evidence="8 11" id="KW-0808">Transferase</keyword>
<protein>
    <recommendedName>
        <fullName evidence="4 11">Lipid-A-disaccharide synthase</fullName>
        <ecNumber evidence="3 11">2.4.1.182</ecNumber>
    </recommendedName>
</protein>
<gene>
    <name evidence="11 12" type="primary">lpxB</name>
    <name evidence="12" type="ORF">IAA31_03850</name>
</gene>
<comment type="function">
    <text evidence="1 11">Condensation of UDP-2,3-diacylglucosamine and 2,3-diacylglucosamine-1-phosphate to form lipid A disaccharide, a precursor of lipid A, a phosphorylated glycolipid that anchors the lipopolysaccharide to the outer membrane of the cell.</text>
</comment>
<organism evidence="12 13">
    <name type="scientific">Candidatus Anaerobiospirillum merdipullorum</name>
    <dbReference type="NCBI Taxonomy" id="2838450"/>
    <lineage>
        <taxon>Bacteria</taxon>
        <taxon>Pseudomonadati</taxon>
        <taxon>Pseudomonadota</taxon>
        <taxon>Gammaproteobacteria</taxon>
        <taxon>Aeromonadales</taxon>
        <taxon>Succinivibrionaceae</taxon>
        <taxon>Anaerobiospirillum</taxon>
    </lineage>
</organism>
<evidence type="ECO:0000256" key="3">
    <source>
        <dbReference type="ARBA" id="ARBA00012687"/>
    </source>
</evidence>
<evidence type="ECO:0000256" key="2">
    <source>
        <dbReference type="ARBA" id="ARBA00007868"/>
    </source>
</evidence>
<dbReference type="Pfam" id="PF02684">
    <property type="entry name" value="LpxB"/>
    <property type="match status" value="1"/>
</dbReference>
<keyword evidence="5 11" id="KW-0444">Lipid biosynthesis</keyword>
<dbReference type="GO" id="GO:0016020">
    <property type="term" value="C:membrane"/>
    <property type="evidence" value="ECO:0007669"/>
    <property type="project" value="GOC"/>
</dbReference>
<dbReference type="InterPro" id="IPR003835">
    <property type="entry name" value="Glyco_trans_19"/>
</dbReference>
<dbReference type="HAMAP" id="MF_00392">
    <property type="entry name" value="LpxB"/>
    <property type="match status" value="1"/>
</dbReference>
<name>A0A9E2KNB3_9GAMM</name>